<evidence type="ECO:0000313" key="1">
    <source>
        <dbReference type="EMBL" id="KAJ3495987.1"/>
    </source>
</evidence>
<protein>
    <submittedName>
        <fullName evidence="1">Uncharacterized protein</fullName>
    </submittedName>
</protein>
<keyword evidence="2" id="KW-1185">Reference proteome</keyword>
<organism evidence="1 2">
    <name type="scientific">Lecanicillium saksenae</name>
    <dbReference type="NCBI Taxonomy" id="468837"/>
    <lineage>
        <taxon>Eukaryota</taxon>
        <taxon>Fungi</taxon>
        <taxon>Dikarya</taxon>
        <taxon>Ascomycota</taxon>
        <taxon>Pezizomycotina</taxon>
        <taxon>Sordariomycetes</taxon>
        <taxon>Hypocreomycetidae</taxon>
        <taxon>Hypocreales</taxon>
        <taxon>Cordycipitaceae</taxon>
        <taxon>Lecanicillium</taxon>
    </lineage>
</organism>
<accession>A0ACC1R1Z6</accession>
<gene>
    <name evidence="1" type="ORF">NLG97_g2995</name>
</gene>
<comment type="caution">
    <text evidence="1">The sequence shown here is derived from an EMBL/GenBank/DDBJ whole genome shotgun (WGS) entry which is preliminary data.</text>
</comment>
<proteinExistence type="predicted"/>
<evidence type="ECO:0000313" key="2">
    <source>
        <dbReference type="Proteomes" id="UP001148737"/>
    </source>
</evidence>
<reference evidence="1" key="1">
    <citation type="submission" date="2022-07" db="EMBL/GenBank/DDBJ databases">
        <title>Genome Sequence of Lecanicillium saksenae.</title>
        <authorList>
            <person name="Buettner E."/>
        </authorList>
    </citation>
    <scope>NUCLEOTIDE SEQUENCE</scope>
    <source>
        <strain evidence="1">VT-O1</strain>
    </source>
</reference>
<sequence>MAPETPKGVSSRLLTMKFMQRAIASNSTATTPESEKSSSKKRKLDHGSPAGRLSMDFDQASVDAAMQAQEAKRKAALQQHATGDTHWVLNTKFEKPAAVKAAKAPRRIVYVGYGDIDSENESGDGEDSAAIGRTSTIKPKPKNESSRNPSDDESGDDSGDNTDDSEDSNPRKRKESGSSREQSRSRSKSRPRPRPTAADIEAKELRDKRRKKEVRLNNITSISGAGDNSPGSNKSMTCYNCHQPGHRASDCQRRKSGGREFALLRFPLVTPLSVRRLTFGREKITQFGMYVMFPIGIMYYFGTNLDNRFSVPDFWPRPEECNKLPRDRDELKVEYERMIARQRFRQARLRGGAARQARGRRRQRKRFVNERGKLCILQGAPAVNHLHGLCAEM</sequence>
<dbReference type="EMBL" id="JANAKD010000230">
    <property type="protein sequence ID" value="KAJ3495987.1"/>
    <property type="molecule type" value="Genomic_DNA"/>
</dbReference>
<dbReference type="Proteomes" id="UP001148737">
    <property type="component" value="Unassembled WGS sequence"/>
</dbReference>
<name>A0ACC1R1Z6_9HYPO</name>